<dbReference type="EMBL" id="CAADRP010001125">
    <property type="protein sequence ID" value="VFU36633.1"/>
    <property type="molecule type" value="Genomic_DNA"/>
</dbReference>
<protein>
    <submittedName>
        <fullName evidence="2">Uncharacterized protein</fullName>
    </submittedName>
</protein>
<organism evidence="2">
    <name type="scientific">Salix viminalis</name>
    <name type="common">Common osier</name>
    <name type="synonym">Basket willow</name>
    <dbReference type="NCBI Taxonomy" id="40686"/>
    <lineage>
        <taxon>Eukaryota</taxon>
        <taxon>Viridiplantae</taxon>
        <taxon>Streptophyta</taxon>
        <taxon>Embryophyta</taxon>
        <taxon>Tracheophyta</taxon>
        <taxon>Spermatophyta</taxon>
        <taxon>Magnoliopsida</taxon>
        <taxon>eudicotyledons</taxon>
        <taxon>Gunneridae</taxon>
        <taxon>Pentapetalae</taxon>
        <taxon>rosids</taxon>
        <taxon>fabids</taxon>
        <taxon>Malpighiales</taxon>
        <taxon>Salicaceae</taxon>
        <taxon>Saliceae</taxon>
        <taxon>Salix</taxon>
    </lineage>
</organism>
<dbReference type="GO" id="GO:0003700">
    <property type="term" value="F:DNA-binding transcription factor activity"/>
    <property type="evidence" value="ECO:0007669"/>
    <property type="project" value="InterPro"/>
</dbReference>
<sequence>MILDYLCIQFIRVKPHHLMICWTGSVNAGAGTSDNSCGVSGECDDGSKGLEGDKDEPKRKRRKTETATTGVSISREGVQEPRVLVQSSTDSEILGDGFRCEKYGQKTVKGIHIPGLTTDVPESNAAFASMWKEYRTIQELLLQLMKGNIAMRCL</sequence>
<evidence type="ECO:0000313" key="2">
    <source>
        <dbReference type="EMBL" id="VFU36633.1"/>
    </source>
</evidence>
<evidence type="ECO:0000256" key="1">
    <source>
        <dbReference type="SAM" id="MobiDB-lite"/>
    </source>
</evidence>
<proteinExistence type="predicted"/>
<name>A0A6N2L742_SALVM</name>
<dbReference type="GO" id="GO:0043565">
    <property type="term" value="F:sequence-specific DNA binding"/>
    <property type="evidence" value="ECO:0007669"/>
    <property type="project" value="InterPro"/>
</dbReference>
<dbReference type="Gene3D" id="2.20.25.80">
    <property type="entry name" value="WRKY domain"/>
    <property type="match status" value="1"/>
</dbReference>
<dbReference type="AlphaFoldDB" id="A0A6N2L742"/>
<gene>
    <name evidence="2" type="ORF">SVIM_LOCUS186469</name>
</gene>
<feature type="compositionally biased region" description="Basic and acidic residues" evidence="1">
    <location>
        <begin position="45"/>
        <end position="58"/>
    </location>
</feature>
<feature type="region of interest" description="Disordered" evidence="1">
    <location>
        <begin position="37"/>
        <end position="73"/>
    </location>
</feature>
<accession>A0A6N2L742</accession>
<reference evidence="2" key="1">
    <citation type="submission" date="2019-03" db="EMBL/GenBank/DDBJ databases">
        <authorList>
            <person name="Mank J."/>
            <person name="Almeida P."/>
        </authorList>
    </citation>
    <scope>NUCLEOTIDE SEQUENCE</scope>
    <source>
        <strain evidence="2">78183</strain>
    </source>
</reference>
<dbReference type="InterPro" id="IPR036576">
    <property type="entry name" value="WRKY_dom_sf"/>
</dbReference>